<evidence type="ECO:0000313" key="2">
    <source>
        <dbReference type="EMBL" id="MBM9578524.1"/>
    </source>
</evidence>
<evidence type="ECO:0000313" key="3">
    <source>
        <dbReference type="Proteomes" id="UP000724686"/>
    </source>
</evidence>
<keyword evidence="1" id="KW-0472">Membrane</keyword>
<reference evidence="2 3" key="1">
    <citation type="submission" date="2021-02" db="EMBL/GenBank/DDBJ databases">
        <title>Leptospira ainlahdjerensis sp. nov., Leptospira ainazelensis sp. nov., Leptospira abararensis sp. nov. and Leptospira chreensis sp. nov., four new species isolated from water sources in Algeria.</title>
        <authorList>
            <person name="Amara Korba A."/>
            <person name="Kainiu M."/>
            <person name="Vincent A.T."/>
            <person name="Mariet J.-F."/>
            <person name="Veyrier F.J."/>
            <person name="Goarant C."/>
            <person name="Picardeau M."/>
        </authorList>
    </citation>
    <scope>NUCLEOTIDE SEQUENCE [LARGE SCALE GENOMIC DNA]</scope>
    <source>
        <strain evidence="2 3">201903070</strain>
    </source>
</reference>
<proteinExistence type="predicted"/>
<accession>A0ABS2UFG1</accession>
<name>A0ABS2UFG1_9LEPT</name>
<dbReference type="RefSeq" id="WP_205280527.1">
    <property type="nucleotide sequence ID" value="NZ_JAFFPU010000058.1"/>
</dbReference>
<protein>
    <submittedName>
        <fullName evidence="2">Uncharacterized protein</fullName>
    </submittedName>
</protein>
<comment type="caution">
    <text evidence="2">The sequence shown here is derived from an EMBL/GenBank/DDBJ whole genome shotgun (WGS) entry which is preliminary data.</text>
</comment>
<sequence>MTFNSDKAINGSIILLRILIFTSWILLFTDCLRKTRPFETSRQSDTTADFRSEMKVTQVQSGTKDADPEKPIFKDGREVIATSREFDPNPDLLGIELEETDENEEFKEKKKNGPAKEIRDRNSQDAWKYSCIFLHPDCIKGCKRSLNLKSKYVQTSNSDLLAECVQNCTSNCTEYFEESRRRSRGSRSPHPRTR</sequence>
<gene>
    <name evidence="2" type="ORF">JWG45_15360</name>
</gene>
<keyword evidence="1" id="KW-1133">Transmembrane helix</keyword>
<keyword evidence="3" id="KW-1185">Reference proteome</keyword>
<dbReference type="Proteomes" id="UP000724686">
    <property type="component" value="Unassembled WGS sequence"/>
</dbReference>
<keyword evidence="1" id="KW-0812">Transmembrane</keyword>
<evidence type="ECO:0000256" key="1">
    <source>
        <dbReference type="SAM" id="Phobius"/>
    </source>
</evidence>
<dbReference type="EMBL" id="JAFFPU010000058">
    <property type="protein sequence ID" value="MBM9578524.1"/>
    <property type="molecule type" value="Genomic_DNA"/>
</dbReference>
<organism evidence="2 3">
    <name type="scientific">Leptospira ainlahdjerensis</name>
    <dbReference type="NCBI Taxonomy" id="2810033"/>
    <lineage>
        <taxon>Bacteria</taxon>
        <taxon>Pseudomonadati</taxon>
        <taxon>Spirochaetota</taxon>
        <taxon>Spirochaetia</taxon>
        <taxon>Leptospirales</taxon>
        <taxon>Leptospiraceae</taxon>
        <taxon>Leptospira</taxon>
    </lineage>
</organism>
<feature type="transmembrane region" description="Helical" evidence="1">
    <location>
        <begin position="12"/>
        <end position="32"/>
    </location>
</feature>